<keyword evidence="2" id="KW-1133">Transmembrane helix</keyword>
<dbReference type="Proteomes" id="UP001628179">
    <property type="component" value="Unassembled WGS sequence"/>
</dbReference>
<feature type="compositionally biased region" description="Low complexity" evidence="1">
    <location>
        <begin position="456"/>
        <end position="470"/>
    </location>
</feature>
<dbReference type="GeneID" id="98173331"/>
<feature type="compositionally biased region" description="Low complexity" evidence="1">
    <location>
        <begin position="487"/>
        <end position="496"/>
    </location>
</feature>
<gene>
    <name evidence="3" type="ORF">MFIFM68171_02586</name>
</gene>
<name>A0ABQ0G3P2_9PEZI</name>
<keyword evidence="2" id="KW-0812">Transmembrane</keyword>
<feature type="region of interest" description="Disordered" evidence="1">
    <location>
        <begin position="369"/>
        <end position="470"/>
    </location>
</feature>
<evidence type="ECO:0000313" key="3">
    <source>
        <dbReference type="EMBL" id="GAB1312376.1"/>
    </source>
</evidence>
<feature type="region of interest" description="Disordered" evidence="1">
    <location>
        <begin position="484"/>
        <end position="621"/>
    </location>
</feature>
<dbReference type="EMBL" id="BAAFSV010000001">
    <property type="protein sequence ID" value="GAB1312376.1"/>
    <property type="molecule type" value="Genomic_DNA"/>
</dbReference>
<feature type="compositionally biased region" description="Low complexity" evidence="1">
    <location>
        <begin position="380"/>
        <end position="403"/>
    </location>
</feature>
<feature type="compositionally biased region" description="Low complexity" evidence="1">
    <location>
        <begin position="414"/>
        <end position="436"/>
    </location>
</feature>
<accession>A0ABQ0G3P2</accession>
<keyword evidence="4" id="KW-1185">Reference proteome</keyword>
<comment type="caution">
    <text evidence="3">The sequence shown here is derived from an EMBL/GenBank/DDBJ whole genome shotgun (WGS) entry which is preliminary data.</text>
</comment>
<sequence>MFLTPPASPTLPTPTPTPTLASALLSAIHLQPRQTGFYDDINYSYDTECITQGVANAMRCTSIIESCNPAYDIATDYYEAATSCFCNYGISYLDCYFENVVAGSCSSYYGITDWGEYQRSYYSEFCGSIPPSVMGQIQPPATVSLDFETVDVVTAAGDLSRPDYDGQPSYKGTGALLDGACAQTGFTRVDAGSTIYFAGFMGCINDRPECCPWPVATATSGSTGPATDAAGVNVQDNLGYDLPMPVNRDLAQLASCAEDYYSISGGCCPNGFWPFTSAVGGQTPCWSSVNNVAVPTLTVGSDESETQKPTSAVVNIVWTMRYPVADPGSEGLSTAAKAGIGAGAGVAAILIIGLAICLWRYRRKSKKLAQAQQPVPPGQIPQQQQQQQHFQQPPPMMQQAAVPNGQYPPGAYHPPGMAAHSMSMSSGGASGAPSMGQTPPAALVPQSTGTSGGGVSELSSQSGQGLLHNGQPGGYFAGAAAANPRASYGGSTSSGAGTPGTTGGNGQGYPAPIAEADEGQHPYSQHAYSQYHQQQHQQQQQPQQYYGAPPQYQQQQMAHPGQYYPPQGGYAYPQQPQQQVYYPPQPQSPSNVNRAEMSAHREVDPPQEVMGSKVPPGFNGS</sequence>
<evidence type="ECO:0000313" key="4">
    <source>
        <dbReference type="Proteomes" id="UP001628179"/>
    </source>
</evidence>
<protein>
    <submittedName>
        <fullName evidence="3">Uncharacterized protein</fullName>
    </submittedName>
</protein>
<keyword evidence="2" id="KW-0472">Membrane</keyword>
<proteinExistence type="predicted"/>
<evidence type="ECO:0000256" key="1">
    <source>
        <dbReference type="SAM" id="MobiDB-lite"/>
    </source>
</evidence>
<feature type="compositionally biased region" description="Low complexity" evidence="1">
    <location>
        <begin position="521"/>
        <end position="582"/>
    </location>
</feature>
<organism evidence="3 4">
    <name type="scientific">Madurella fahalii</name>
    <dbReference type="NCBI Taxonomy" id="1157608"/>
    <lineage>
        <taxon>Eukaryota</taxon>
        <taxon>Fungi</taxon>
        <taxon>Dikarya</taxon>
        <taxon>Ascomycota</taxon>
        <taxon>Pezizomycotina</taxon>
        <taxon>Sordariomycetes</taxon>
        <taxon>Sordariomycetidae</taxon>
        <taxon>Sordariales</taxon>
        <taxon>Sordariales incertae sedis</taxon>
        <taxon>Madurella</taxon>
    </lineage>
</organism>
<feature type="compositionally biased region" description="Gly residues" evidence="1">
    <location>
        <begin position="497"/>
        <end position="507"/>
    </location>
</feature>
<reference evidence="3 4" key="1">
    <citation type="submission" date="2024-09" db="EMBL/GenBank/DDBJ databases">
        <title>Itraconazole resistance in Madurella fahalii resulting from another homologue of gene encoding cytochrome P450 14-alpha sterol demethylase (CYP51).</title>
        <authorList>
            <person name="Yoshioka I."/>
            <person name="Fahal A.H."/>
            <person name="Kaneko S."/>
            <person name="Yaguchi T."/>
        </authorList>
    </citation>
    <scope>NUCLEOTIDE SEQUENCE [LARGE SCALE GENOMIC DNA]</scope>
    <source>
        <strain evidence="3 4">IFM 68171</strain>
    </source>
</reference>
<dbReference type="RefSeq" id="XP_070914109.1">
    <property type="nucleotide sequence ID" value="XM_071058008.1"/>
</dbReference>
<feature type="transmembrane region" description="Helical" evidence="2">
    <location>
        <begin position="338"/>
        <end position="359"/>
    </location>
</feature>
<evidence type="ECO:0000256" key="2">
    <source>
        <dbReference type="SAM" id="Phobius"/>
    </source>
</evidence>